<reference evidence="2" key="1">
    <citation type="journal article" date="2014" name="Int. J. Syst. Evol. Microbiol.">
        <title>Complete genome sequence of Corynebacterium casei LMG S-19264T (=DSM 44701T), isolated from a smear-ripened cheese.</title>
        <authorList>
            <consortium name="US DOE Joint Genome Institute (JGI-PGF)"/>
            <person name="Walter F."/>
            <person name="Albersmeier A."/>
            <person name="Kalinowski J."/>
            <person name="Ruckert C."/>
        </authorList>
    </citation>
    <scope>NUCLEOTIDE SEQUENCE</scope>
    <source>
        <strain evidence="2">KCTC 23430</strain>
    </source>
</reference>
<keyword evidence="3" id="KW-1185">Reference proteome</keyword>
<dbReference type="EMBL" id="BMYM01000001">
    <property type="protein sequence ID" value="GHD28205.1"/>
    <property type="molecule type" value="Genomic_DNA"/>
</dbReference>
<gene>
    <name evidence="2" type="ORF">GCM10007053_07370</name>
</gene>
<proteinExistence type="predicted"/>
<organism evidence="2 3">
    <name type="scientific">Parahalioglobus pacificus</name>
    <dbReference type="NCBI Taxonomy" id="930806"/>
    <lineage>
        <taxon>Bacteria</taxon>
        <taxon>Pseudomonadati</taxon>
        <taxon>Pseudomonadota</taxon>
        <taxon>Gammaproteobacteria</taxon>
        <taxon>Cellvibrionales</taxon>
        <taxon>Halieaceae</taxon>
        <taxon>Parahalioglobus</taxon>
    </lineage>
</organism>
<comment type="caution">
    <text evidence="2">The sequence shown here is derived from an EMBL/GenBank/DDBJ whole genome shotgun (WGS) entry which is preliminary data.</text>
</comment>
<keyword evidence="1" id="KW-0472">Membrane</keyword>
<name>A0A918XEA1_9GAMM</name>
<evidence type="ECO:0000313" key="3">
    <source>
        <dbReference type="Proteomes" id="UP000644693"/>
    </source>
</evidence>
<feature type="transmembrane region" description="Helical" evidence="1">
    <location>
        <begin position="37"/>
        <end position="61"/>
    </location>
</feature>
<keyword evidence="1" id="KW-0812">Transmembrane</keyword>
<accession>A0A918XEA1</accession>
<sequence length="66" mass="6745">MSALSRFLMAIAIGCVVTGSTVSILAIWGVIDDSTVVWRSLSTMGVVLLGAMACGVILGIFGRAGE</sequence>
<keyword evidence="1" id="KW-1133">Transmembrane helix</keyword>
<feature type="transmembrane region" description="Helical" evidence="1">
    <location>
        <begin position="7"/>
        <end position="31"/>
    </location>
</feature>
<dbReference type="AlphaFoldDB" id="A0A918XEA1"/>
<protein>
    <submittedName>
        <fullName evidence="2">Uncharacterized protein</fullName>
    </submittedName>
</protein>
<evidence type="ECO:0000256" key="1">
    <source>
        <dbReference type="SAM" id="Phobius"/>
    </source>
</evidence>
<evidence type="ECO:0000313" key="2">
    <source>
        <dbReference type="EMBL" id="GHD28205.1"/>
    </source>
</evidence>
<dbReference type="Proteomes" id="UP000644693">
    <property type="component" value="Unassembled WGS sequence"/>
</dbReference>
<reference evidence="2" key="2">
    <citation type="submission" date="2020-09" db="EMBL/GenBank/DDBJ databases">
        <authorList>
            <person name="Sun Q."/>
            <person name="Kim S."/>
        </authorList>
    </citation>
    <scope>NUCLEOTIDE SEQUENCE</scope>
    <source>
        <strain evidence="2">KCTC 23430</strain>
    </source>
</reference>